<comment type="similarity">
    <text evidence="2">Belongs to the GcvP family. N-terminal subunit subfamily.</text>
</comment>
<dbReference type="Gene3D" id="3.90.1150.10">
    <property type="entry name" value="Aspartate Aminotransferase, domain 1"/>
    <property type="match status" value="1"/>
</dbReference>
<organism evidence="4 5">
    <name type="scientific">Devosia marina</name>
    <dbReference type="NCBI Taxonomy" id="2683198"/>
    <lineage>
        <taxon>Bacteria</taxon>
        <taxon>Pseudomonadati</taxon>
        <taxon>Pseudomonadota</taxon>
        <taxon>Alphaproteobacteria</taxon>
        <taxon>Hyphomicrobiales</taxon>
        <taxon>Devosiaceae</taxon>
        <taxon>Devosia</taxon>
    </lineage>
</organism>
<sequence length="447" mass="47852">MRYLPHSAHERAEMLGVIGAADIEALFSAVPKSALKSFRLDLPDHSPEFMVEAHMRALANKNQAGGDGPFFVGAGAYRHHVPATVDHLIQRSEWLTAYTPYQPEISQGTLQMLFEFQTQVAKITGMDVANASLYDGSTGTAEAVLMARRLTRRSKIVLSGGLHPHYRDVVKAYLKDDADLVCLSPSPEGQGDILEHIDGNTAAIVIQTPDFYGHLRDLKGAAEAAHAQGALLIVVVTEVVSLGLLEAPGALGADIVVAEGQSIGNALNFGGPYLGLMATRKEFIRQMPGRVCGETVDADGNRGFVLTLSTREQHIRREKATSNICTNSGLCALAFSIHMGLLGEAGFVRLARLNHANAIRLADALDGVPGVTLLNQTFFNEMTIRVTQPAAGLVERLARRGILAGVPASRLLPEDPEVNNLLILAATELTTEADIAALCTALTEELA</sequence>
<feature type="domain" description="Glycine cleavage system P-protein N-terminal" evidence="3">
    <location>
        <begin position="1"/>
        <end position="441"/>
    </location>
</feature>
<keyword evidence="1 2" id="KW-0560">Oxidoreductase</keyword>
<gene>
    <name evidence="2" type="primary">gcvPA</name>
    <name evidence="4" type="ORF">GO014_15990</name>
</gene>
<accession>A0A7X3FTV3</accession>
<dbReference type="Proteomes" id="UP000438106">
    <property type="component" value="Unassembled WGS sequence"/>
</dbReference>
<dbReference type="PANTHER" id="PTHR42806:SF1">
    <property type="entry name" value="GLYCINE DEHYDROGENASE (DECARBOXYLATING)"/>
    <property type="match status" value="1"/>
</dbReference>
<dbReference type="InterPro" id="IPR015422">
    <property type="entry name" value="PyrdxlP-dep_Trfase_small"/>
</dbReference>
<dbReference type="GO" id="GO:0004375">
    <property type="term" value="F:glycine dehydrogenase (decarboxylating) activity"/>
    <property type="evidence" value="ECO:0007669"/>
    <property type="project" value="UniProtKB-EC"/>
</dbReference>
<dbReference type="NCBIfam" id="NF001696">
    <property type="entry name" value="PRK00451.1"/>
    <property type="match status" value="1"/>
</dbReference>
<dbReference type="InterPro" id="IPR015424">
    <property type="entry name" value="PyrdxlP-dep_Trfase"/>
</dbReference>
<dbReference type="HAMAP" id="MF_00712">
    <property type="entry name" value="GcvPA"/>
    <property type="match status" value="1"/>
</dbReference>
<dbReference type="RefSeq" id="WP_157291315.1">
    <property type="nucleotide sequence ID" value="NZ_WQRF01000007.1"/>
</dbReference>
<dbReference type="InterPro" id="IPR049315">
    <property type="entry name" value="GDC-P_N"/>
</dbReference>
<comment type="catalytic activity">
    <reaction evidence="2">
        <text>N(6)-[(R)-lipoyl]-L-lysyl-[glycine-cleavage complex H protein] + glycine + H(+) = N(6)-[(R)-S(8)-aminomethyldihydrolipoyl]-L-lysyl-[glycine-cleavage complex H protein] + CO2</text>
        <dbReference type="Rhea" id="RHEA:24304"/>
        <dbReference type="Rhea" id="RHEA-COMP:10494"/>
        <dbReference type="Rhea" id="RHEA-COMP:10495"/>
        <dbReference type="ChEBI" id="CHEBI:15378"/>
        <dbReference type="ChEBI" id="CHEBI:16526"/>
        <dbReference type="ChEBI" id="CHEBI:57305"/>
        <dbReference type="ChEBI" id="CHEBI:83099"/>
        <dbReference type="ChEBI" id="CHEBI:83143"/>
        <dbReference type="EC" id="1.4.4.2"/>
    </reaction>
</comment>
<dbReference type="EMBL" id="WQRF01000007">
    <property type="protein sequence ID" value="MVT00526.1"/>
    <property type="molecule type" value="Genomic_DNA"/>
</dbReference>
<evidence type="ECO:0000256" key="1">
    <source>
        <dbReference type="ARBA" id="ARBA00023002"/>
    </source>
</evidence>
<comment type="function">
    <text evidence="2">The glycine cleavage system catalyzes the degradation of glycine. The P protein binds the alpha-amino group of glycine through its pyridoxal phosphate cofactor; CO(2) is released and the remaining methylamine moiety is then transferred to the lipoamide cofactor of the H protein.</text>
</comment>
<evidence type="ECO:0000313" key="5">
    <source>
        <dbReference type="Proteomes" id="UP000438106"/>
    </source>
</evidence>
<comment type="caution">
    <text evidence="4">The sequence shown here is derived from an EMBL/GenBank/DDBJ whole genome shotgun (WGS) entry which is preliminary data.</text>
</comment>
<dbReference type="SUPFAM" id="SSF53383">
    <property type="entry name" value="PLP-dependent transferases"/>
    <property type="match status" value="1"/>
</dbReference>
<reference evidence="4 5" key="1">
    <citation type="submission" date="2019-12" db="EMBL/GenBank/DDBJ databases">
        <title>Devosia maris sp. nov., isolated from the deep seawater.</title>
        <authorList>
            <person name="Liu Y."/>
        </authorList>
    </citation>
    <scope>NUCLEOTIDE SEQUENCE [LARGE SCALE GENOMIC DNA]</scope>
    <source>
        <strain evidence="4 5">L53-10-65</strain>
    </source>
</reference>
<dbReference type="InterPro" id="IPR015421">
    <property type="entry name" value="PyrdxlP-dep_Trfase_major"/>
</dbReference>
<protein>
    <recommendedName>
        <fullName evidence="2">Probable glycine dehydrogenase (decarboxylating) subunit 1</fullName>
        <ecNumber evidence="2">1.4.4.2</ecNumber>
    </recommendedName>
    <alternativeName>
        <fullName evidence="2">Glycine cleavage system P-protein subunit 1</fullName>
    </alternativeName>
    <alternativeName>
        <fullName evidence="2">Glycine decarboxylase subunit 1</fullName>
    </alternativeName>
    <alternativeName>
        <fullName evidence="2">Glycine dehydrogenase (aminomethyl-transferring) subunit 1</fullName>
    </alternativeName>
</protein>
<dbReference type="Pfam" id="PF02347">
    <property type="entry name" value="GDC-P"/>
    <property type="match status" value="1"/>
</dbReference>
<keyword evidence="5" id="KW-1185">Reference proteome</keyword>
<dbReference type="PANTHER" id="PTHR42806">
    <property type="entry name" value="GLYCINE CLEAVAGE SYSTEM P-PROTEIN"/>
    <property type="match status" value="1"/>
</dbReference>
<proteinExistence type="inferred from homology"/>
<dbReference type="PIRSF" id="PIRSF006815">
    <property type="entry name" value="GcvPA"/>
    <property type="match status" value="1"/>
</dbReference>
<dbReference type="EC" id="1.4.4.2" evidence="2"/>
<dbReference type="GO" id="GO:0009116">
    <property type="term" value="P:nucleoside metabolic process"/>
    <property type="evidence" value="ECO:0007669"/>
    <property type="project" value="InterPro"/>
</dbReference>
<name>A0A7X3FTV3_9HYPH</name>
<evidence type="ECO:0000259" key="3">
    <source>
        <dbReference type="Pfam" id="PF02347"/>
    </source>
</evidence>
<dbReference type="InterPro" id="IPR023010">
    <property type="entry name" value="GcvPA"/>
</dbReference>
<evidence type="ECO:0000256" key="2">
    <source>
        <dbReference type="HAMAP-Rule" id="MF_00712"/>
    </source>
</evidence>
<dbReference type="GO" id="GO:0019464">
    <property type="term" value="P:glycine decarboxylation via glycine cleavage system"/>
    <property type="evidence" value="ECO:0007669"/>
    <property type="project" value="UniProtKB-UniRule"/>
</dbReference>
<dbReference type="AlphaFoldDB" id="A0A7X3FTV3"/>
<dbReference type="Gene3D" id="3.40.640.10">
    <property type="entry name" value="Type I PLP-dependent aspartate aminotransferase-like (Major domain)"/>
    <property type="match status" value="1"/>
</dbReference>
<comment type="subunit">
    <text evidence="2">The glycine cleavage system is composed of four proteins: P, T, L and H. In this organism, the P 'protein' is a heterodimer of two subunits.</text>
</comment>
<evidence type="ECO:0000313" key="4">
    <source>
        <dbReference type="EMBL" id="MVT00526.1"/>
    </source>
</evidence>